<accession>A0A9E2L6B6</accession>
<gene>
    <name evidence="9" type="ORF">H9789_01820</name>
</gene>
<evidence type="ECO:0000256" key="3">
    <source>
        <dbReference type="ARBA" id="ARBA00007275"/>
    </source>
</evidence>
<comment type="similarity">
    <text evidence="3">Belongs to the Nudix hydrolase family. NudK subfamily.</text>
</comment>
<comment type="catalytic activity">
    <reaction evidence="1">
        <text>GDP-alpha-D-mannose + H2O = alpha-D-mannose 1-phosphate + GMP + 2 H(+)</text>
        <dbReference type="Rhea" id="RHEA:27978"/>
        <dbReference type="ChEBI" id="CHEBI:15377"/>
        <dbReference type="ChEBI" id="CHEBI:15378"/>
        <dbReference type="ChEBI" id="CHEBI:57527"/>
        <dbReference type="ChEBI" id="CHEBI:58115"/>
        <dbReference type="ChEBI" id="CHEBI:58409"/>
    </reaction>
</comment>
<name>A0A9E2L6B6_9BACT</name>
<evidence type="ECO:0000256" key="6">
    <source>
        <dbReference type="ARBA" id="ARBA00032162"/>
    </source>
</evidence>
<reference evidence="9" key="2">
    <citation type="submission" date="2021-04" db="EMBL/GenBank/DDBJ databases">
        <authorList>
            <person name="Gilroy R."/>
        </authorList>
    </citation>
    <scope>NUCLEOTIDE SEQUENCE</scope>
    <source>
        <strain evidence="9">G3-2149</strain>
    </source>
</reference>
<dbReference type="InterPro" id="IPR015797">
    <property type="entry name" value="NUDIX_hydrolase-like_dom_sf"/>
</dbReference>
<dbReference type="PANTHER" id="PTHR11839">
    <property type="entry name" value="UDP/ADP-SUGAR PYROPHOSPHATASE"/>
    <property type="match status" value="1"/>
</dbReference>
<proteinExistence type="inferred from homology"/>
<dbReference type="InterPro" id="IPR020084">
    <property type="entry name" value="NUDIX_hydrolase_CS"/>
</dbReference>
<dbReference type="PANTHER" id="PTHR11839:SF18">
    <property type="entry name" value="NUDIX HYDROLASE DOMAIN-CONTAINING PROTEIN"/>
    <property type="match status" value="1"/>
</dbReference>
<evidence type="ECO:0000259" key="8">
    <source>
        <dbReference type="PROSITE" id="PS51462"/>
    </source>
</evidence>
<dbReference type="InterPro" id="IPR000086">
    <property type="entry name" value="NUDIX_hydrolase_dom"/>
</dbReference>
<dbReference type="PROSITE" id="PS00893">
    <property type="entry name" value="NUDIX_BOX"/>
    <property type="match status" value="1"/>
</dbReference>
<evidence type="ECO:0000313" key="10">
    <source>
        <dbReference type="Proteomes" id="UP000823865"/>
    </source>
</evidence>
<dbReference type="AlphaFoldDB" id="A0A9E2L6B6"/>
<dbReference type="EMBL" id="JAHLFU010000032">
    <property type="protein sequence ID" value="MBU3852568.1"/>
    <property type="molecule type" value="Genomic_DNA"/>
</dbReference>
<dbReference type="Proteomes" id="UP000823865">
    <property type="component" value="Unassembled WGS sequence"/>
</dbReference>
<dbReference type="GO" id="GO:0019693">
    <property type="term" value="P:ribose phosphate metabolic process"/>
    <property type="evidence" value="ECO:0007669"/>
    <property type="project" value="TreeGrafter"/>
</dbReference>
<comment type="cofactor">
    <cofactor evidence="2">
        <name>Mg(2+)</name>
        <dbReference type="ChEBI" id="CHEBI:18420"/>
    </cofactor>
</comment>
<evidence type="ECO:0000313" key="9">
    <source>
        <dbReference type="EMBL" id="MBU3852568.1"/>
    </source>
</evidence>
<protein>
    <recommendedName>
        <fullName evidence="4">GDP-mannose pyrophosphatase</fullName>
    </recommendedName>
    <alternativeName>
        <fullName evidence="6">GDP-mannose hydrolase</fullName>
    </alternativeName>
    <alternativeName>
        <fullName evidence="7">GDPMK</fullName>
    </alternativeName>
</protein>
<organism evidence="9 10">
    <name type="scientific">Candidatus Paraprevotella stercoravium</name>
    <dbReference type="NCBI Taxonomy" id="2838725"/>
    <lineage>
        <taxon>Bacteria</taxon>
        <taxon>Pseudomonadati</taxon>
        <taxon>Bacteroidota</taxon>
        <taxon>Bacteroidia</taxon>
        <taxon>Bacteroidales</taxon>
        <taxon>Prevotellaceae</taxon>
        <taxon>Paraprevotella</taxon>
    </lineage>
</organism>
<dbReference type="GO" id="GO:0006753">
    <property type="term" value="P:nucleoside phosphate metabolic process"/>
    <property type="evidence" value="ECO:0007669"/>
    <property type="project" value="TreeGrafter"/>
</dbReference>
<sequence>MKKNDDRKWEVLHREYLYREPWFTARRDHVRLPNGQEIKDYYVLEYPDWVNTIAITRTGEFVLVRQYRHGIGETRYELCAGVCENNETPLQAAQRELLEETGYGHGRWLPLMNISGNTSTTNNLTHCFLALDVEPVDKQHLDQSEDLSVHLLSEQEVWDLLNEDQFRQSLMVAPLWKYFVIKKQLNSFSFML</sequence>
<dbReference type="Gene3D" id="3.90.79.10">
    <property type="entry name" value="Nucleoside Triphosphate Pyrophosphohydrolase"/>
    <property type="match status" value="1"/>
</dbReference>
<evidence type="ECO:0000256" key="5">
    <source>
        <dbReference type="ARBA" id="ARBA00022801"/>
    </source>
</evidence>
<keyword evidence="5 9" id="KW-0378">Hydrolase</keyword>
<evidence type="ECO:0000256" key="1">
    <source>
        <dbReference type="ARBA" id="ARBA00000847"/>
    </source>
</evidence>
<evidence type="ECO:0000256" key="7">
    <source>
        <dbReference type="ARBA" id="ARBA00032272"/>
    </source>
</evidence>
<dbReference type="Pfam" id="PF00293">
    <property type="entry name" value="NUDIX"/>
    <property type="match status" value="1"/>
</dbReference>
<dbReference type="SUPFAM" id="SSF55811">
    <property type="entry name" value="Nudix"/>
    <property type="match status" value="1"/>
</dbReference>
<evidence type="ECO:0000256" key="2">
    <source>
        <dbReference type="ARBA" id="ARBA00001946"/>
    </source>
</evidence>
<comment type="caution">
    <text evidence="9">The sequence shown here is derived from an EMBL/GenBank/DDBJ whole genome shotgun (WGS) entry which is preliminary data.</text>
</comment>
<dbReference type="CDD" id="cd03424">
    <property type="entry name" value="NUDIX_ADPRase_Nudt5_UGPPase_Nudt14"/>
    <property type="match status" value="1"/>
</dbReference>
<dbReference type="GO" id="GO:0016787">
    <property type="term" value="F:hydrolase activity"/>
    <property type="evidence" value="ECO:0007669"/>
    <property type="project" value="UniProtKB-KW"/>
</dbReference>
<feature type="domain" description="Nudix hydrolase" evidence="8">
    <location>
        <begin position="45"/>
        <end position="174"/>
    </location>
</feature>
<dbReference type="PROSITE" id="PS51462">
    <property type="entry name" value="NUDIX"/>
    <property type="match status" value="1"/>
</dbReference>
<evidence type="ECO:0000256" key="4">
    <source>
        <dbReference type="ARBA" id="ARBA00016377"/>
    </source>
</evidence>
<reference evidence="9" key="1">
    <citation type="journal article" date="2021" name="PeerJ">
        <title>Extensive microbial diversity within the chicken gut microbiome revealed by metagenomics and culture.</title>
        <authorList>
            <person name="Gilroy R."/>
            <person name="Ravi A."/>
            <person name="Getino M."/>
            <person name="Pursley I."/>
            <person name="Horton D.L."/>
            <person name="Alikhan N.F."/>
            <person name="Baker D."/>
            <person name="Gharbi K."/>
            <person name="Hall N."/>
            <person name="Watson M."/>
            <person name="Adriaenssens E.M."/>
            <person name="Foster-Nyarko E."/>
            <person name="Jarju S."/>
            <person name="Secka A."/>
            <person name="Antonio M."/>
            <person name="Oren A."/>
            <person name="Chaudhuri R.R."/>
            <person name="La Ragione R."/>
            <person name="Hildebrand F."/>
            <person name="Pallen M.J."/>
        </authorList>
    </citation>
    <scope>NUCLEOTIDE SEQUENCE</scope>
    <source>
        <strain evidence="9">G3-2149</strain>
    </source>
</reference>